<dbReference type="Gene3D" id="2.40.50.1020">
    <property type="entry name" value="LytTr DNA-binding domain"/>
    <property type="match status" value="1"/>
</dbReference>
<name>A0A2W0CDV2_9BACL</name>
<accession>A0A2W0CDV2</accession>
<protein>
    <recommendedName>
        <fullName evidence="3">HTH LytTR-type domain-containing protein</fullName>
    </recommendedName>
</protein>
<evidence type="ECO:0000313" key="1">
    <source>
        <dbReference type="EMBL" id="PYY28282.1"/>
    </source>
</evidence>
<dbReference type="EMBL" id="PRLG01000020">
    <property type="protein sequence ID" value="PYY28282.1"/>
    <property type="molecule type" value="Genomic_DNA"/>
</dbReference>
<comment type="caution">
    <text evidence="1">The sequence shown here is derived from an EMBL/GenBank/DDBJ whole genome shotgun (WGS) entry which is preliminary data.</text>
</comment>
<proteinExistence type="predicted"/>
<dbReference type="AlphaFoldDB" id="A0A2W0CDV2"/>
<gene>
    <name evidence="1" type="ORF">PIL02S_03433</name>
</gene>
<evidence type="ECO:0000313" key="2">
    <source>
        <dbReference type="Proteomes" id="UP000247459"/>
    </source>
</evidence>
<dbReference type="OrthoDB" id="2679352at2"/>
<sequence length="122" mass="14400">MDQIIVLRREGKKIHDEAEWLDVDEVNFCTRERIGREYKVVIHTDKGEYIYSNSNDAFFALMGQRNGMIMTDKGMLGNIYKMESVDYEDGKVYFNEEENEYITISTPKKNIVKEYIAKLLKK</sequence>
<organism evidence="1 2">
    <name type="scientific">Paenibacillus illinoisensis</name>
    <dbReference type="NCBI Taxonomy" id="59845"/>
    <lineage>
        <taxon>Bacteria</taxon>
        <taxon>Bacillati</taxon>
        <taxon>Bacillota</taxon>
        <taxon>Bacilli</taxon>
        <taxon>Bacillales</taxon>
        <taxon>Paenibacillaceae</taxon>
        <taxon>Paenibacillus</taxon>
    </lineage>
</organism>
<dbReference type="RefSeq" id="WP_110820935.1">
    <property type="nucleotide sequence ID" value="NZ_PRLG01000020.1"/>
</dbReference>
<dbReference type="Proteomes" id="UP000247459">
    <property type="component" value="Unassembled WGS sequence"/>
</dbReference>
<evidence type="ECO:0008006" key="3">
    <source>
        <dbReference type="Google" id="ProtNLM"/>
    </source>
</evidence>
<reference evidence="1 2" key="1">
    <citation type="submission" date="2018-01" db="EMBL/GenBank/DDBJ databases">
        <title>Genome sequence of the PGP bacterium Paenibacillus illinoisensis E3.</title>
        <authorList>
            <person name="Rolli E."/>
            <person name="Marasco R."/>
            <person name="Bessem C."/>
            <person name="Michoud G."/>
            <person name="Gaiarsa S."/>
            <person name="Borin S."/>
            <person name="Daffonchio D."/>
        </authorList>
    </citation>
    <scope>NUCLEOTIDE SEQUENCE [LARGE SCALE GENOMIC DNA]</scope>
    <source>
        <strain evidence="1 2">E3</strain>
    </source>
</reference>